<dbReference type="KEGG" id="mbe:MBM_04389"/>
<evidence type="ECO:0000256" key="1">
    <source>
        <dbReference type="SAM" id="MobiDB-lite"/>
    </source>
</evidence>
<dbReference type="Proteomes" id="UP000006753">
    <property type="component" value="Unassembled WGS sequence"/>
</dbReference>
<sequence length="228" mass="25467">MAESQAPQQTAAVPAAPAPAAQQQQRSLETIAEHTAETLVAIRDHLQTDVDRMGAANVGYAERLDNLNTGLLEISGVLERIEEEARGQSTVLVHLLGRNEEIEQALGDPAHLSHAIGQSVNRALREVIDPIREIYEGEIARQRVERATASIAAGLAREGIAVATFFRDSLMHSLRMVIYWILLCAFSIIWIYPFLVWESASHRVTQEYILNLQNVLVRNPDWRNMLNN</sequence>
<evidence type="ECO:0000256" key="2">
    <source>
        <dbReference type="SAM" id="Phobius"/>
    </source>
</evidence>
<dbReference type="EMBL" id="JH921436">
    <property type="protein sequence ID" value="EKD17528.1"/>
    <property type="molecule type" value="Genomic_DNA"/>
</dbReference>
<feature type="compositionally biased region" description="Low complexity" evidence="1">
    <location>
        <begin position="1"/>
        <end position="25"/>
    </location>
</feature>
<keyword evidence="2" id="KW-0472">Membrane</keyword>
<dbReference type="AlphaFoldDB" id="K1X9Y5"/>
<gene>
    <name evidence="3" type="ORF">MBM_04389</name>
</gene>
<name>K1X9Y5_MARBU</name>
<accession>K1X9Y5</accession>
<dbReference type="HOGENOM" id="CLU_1215004_0_0_1"/>
<reference evidence="3 4" key="1">
    <citation type="journal article" date="2012" name="BMC Genomics">
        <title>Sequencing the genome of Marssonina brunnea reveals fungus-poplar co-evolution.</title>
        <authorList>
            <person name="Zhu S."/>
            <person name="Cao Y.-Z."/>
            <person name="Jiang C."/>
            <person name="Tan B.-Y."/>
            <person name="Wang Z."/>
            <person name="Feng S."/>
            <person name="Zhang L."/>
            <person name="Su X.-H."/>
            <person name="Brejova B."/>
            <person name="Vinar T."/>
            <person name="Xu M."/>
            <person name="Wang M.-X."/>
            <person name="Zhang S.-G."/>
            <person name="Huang M.-R."/>
            <person name="Wu R."/>
            <person name="Zhou Y."/>
        </authorList>
    </citation>
    <scope>NUCLEOTIDE SEQUENCE [LARGE SCALE GENOMIC DNA]</scope>
    <source>
        <strain evidence="3 4">MB_m1</strain>
    </source>
</reference>
<dbReference type="GeneID" id="18760324"/>
<keyword evidence="2" id="KW-0812">Transmembrane</keyword>
<dbReference type="OrthoDB" id="10324778at2759"/>
<evidence type="ECO:0000313" key="3">
    <source>
        <dbReference type="EMBL" id="EKD17528.1"/>
    </source>
</evidence>
<evidence type="ECO:0000313" key="4">
    <source>
        <dbReference type="Proteomes" id="UP000006753"/>
    </source>
</evidence>
<feature type="region of interest" description="Disordered" evidence="1">
    <location>
        <begin position="1"/>
        <end position="27"/>
    </location>
</feature>
<keyword evidence="4" id="KW-1185">Reference proteome</keyword>
<protein>
    <submittedName>
        <fullName evidence="3">Uncharacterized protein</fullName>
    </submittedName>
</protein>
<proteinExistence type="predicted"/>
<organism evidence="3 4">
    <name type="scientific">Marssonina brunnea f. sp. multigermtubi (strain MB_m1)</name>
    <name type="common">Marssonina leaf spot fungus</name>
    <dbReference type="NCBI Taxonomy" id="1072389"/>
    <lineage>
        <taxon>Eukaryota</taxon>
        <taxon>Fungi</taxon>
        <taxon>Dikarya</taxon>
        <taxon>Ascomycota</taxon>
        <taxon>Pezizomycotina</taxon>
        <taxon>Leotiomycetes</taxon>
        <taxon>Helotiales</taxon>
        <taxon>Drepanopezizaceae</taxon>
        <taxon>Drepanopeziza</taxon>
    </lineage>
</organism>
<keyword evidence="2" id="KW-1133">Transmembrane helix</keyword>
<feature type="transmembrane region" description="Helical" evidence="2">
    <location>
        <begin position="177"/>
        <end position="197"/>
    </location>
</feature>
<dbReference type="InParanoid" id="K1X9Y5"/>